<evidence type="ECO:0000313" key="1">
    <source>
        <dbReference type="EMBL" id="KAF6324820.1"/>
    </source>
</evidence>
<proteinExistence type="predicted"/>
<dbReference type="Proteomes" id="UP000527355">
    <property type="component" value="Unassembled WGS sequence"/>
</dbReference>
<accession>A0A7J7VII6</accession>
<gene>
    <name evidence="1" type="ORF">mMyoMyo1_008286</name>
</gene>
<reference evidence="1 2" key="1">
    <citation type="journal article" date="2020" name="Nature">
        <title>Six reference-quality genomes reveal evolution of bat adaptations.</title>
        <authorList>
            <person name="Jebb D."/>
            <person name="Huang Z."/>
            <person name="Pippel M."/>
            <person name="Hughes G.M."/>
            <person name="Lavrichenko K."/>
            <person name="Devanna P."/>
            <person name="Winkler S."/>
            <person name="Jermiin L.S."/>
            <person name="Skirmuntt E.C."/>
            <person name="Katzourakis A."/>
            <person name="Burkitt-Gray L."/>
            <person name="Ray D.A."/>
            <person name="Sullivan K.A.M."/>
            <person name="Roscito J.G."/>
            <person name="Kirilenko B.M."/>
            <person name="Davalos L.M."/>
            <person name="Corthals A.P."/>
            <person name="Power M.L."/>
            <person name="Jones G."/>
            <person name="Ransome R.D."/>
            <person name="Dechmann D.K.N."/>
            <person name="Locatelli A.G."/>
            <person name="Puechmaille S.J."/>
            <person name="Fedrigo O."/>
            <person name="Jarvis E.D."/>
            <person name="Hiller M."/>
            <person name="Vernes S.C."/>
            <person name="Myers E.W."/>
            <person name="Teeling E.C."/>
        </authorList>
    </citation>
    <scope>NUCLEOTIDE SEQUENCE [LARGE SCALE GENOMIC DNA]</scope>
    <source>
        <strain evidence="1">MMyoMyo1</strain>
        <tissue evidence="1">Flight muscle</tissue>
    </source>
</reference>
<name>A0A7J7VII6_MYOMY</name>
<comment type="caution">
    <text evidence="1">The sequence shown here is derived from an EMBL/GenBank/DDBJ whole genome shotgun (WGS) entry which is preliminary data.</text>
</comment>
<keyword evidence="2" id="KW-1185">Reference proteome</keyword>
<dbReference type="EMBL" id="JABWUV010000010">
    <property type="protein sequence ID" value="KAF6324820.1"/>
    <property type="molecule type" value="Genomic_DNA"/>
</dbReference>
<sequence length="131" mass="14893">MYYQLVALLKELKSTEALKSWKDGKFSSISSMKQTCALLGGQQKWRSRSVHPGFGGETPKSWSCFTEKEQKVECLRPLKQERRTREMVKVFVSRDSSHPMVLWDTGKTPQVFHHLDEMPGFLPSGLCGSGL</sequence>
<organism evidence="1 2">
    <name type="scientific">Myotis myotis</name>
    <name type="common">Greater mouse-eared bat</name>
    <name type="synonym">Vespertilio myotis</name>
    <dbReference type="NCBI Taxonomy" id="51298"/>
    <lineage>
        <taxon>Eukaryota</taxon>
        <taxon>Metazoa</taxon>
        <taxon>Chordata</taxon>
        <taxon>Craniata</taxon>
        <taxon>Vertebrata</taxon>
        <taxon>Euteleostomi</taxon>
        <taxon>Mammalia</taxon>
        <taxon>Eutheria</taxon>
        <taxon>Laurasiatheria</taxon>
        <taxon>Chiroptera</taxon>
        <taxon>Yangochiroptera</taxon>
        <taxon>Vespertilionidae</taxon>
        <taxon>Myotis</taxon>
    </lineage>
</organism>
<protein>
    <submittedName>
        <fullName evidence="1">Uncharacterized protein</fullName>
    </submittedName>
</protein>
<dbReference type="AlphaFoldDB" id="A0A7J7VII6"/>
<evidence type="ECO:0000313" key="2">
    <source>
        <dbReference type="Proteomes" id="UP000527355"/>
    </source>
</evidence>